<reference evidence="1 2" key="1">
    <citation type="journal article" date="2004" name="Nat. Biotechnol.">
        <title>The genome sequence of the anaerobic, sulfate-reducing bacterium Desulfovibrio vulgaris Hildenborough.</title>
        <authorList>
            <person name="Heidelberg J.F."/>
            <person name="Seshadri R."/>
            <person name="Haveman S.A."/>
            <person name="Hemme C.L."/>
            <person name="Paulsen I.T."/>
            <person name="Kolonay J.F."/>
            <person name="Eisen J.A."/>
            <person name="Ward N."/>
            <person name="Methe B."/>
            <person name="Brinkac L.M."/>
            <person name="Daugherty S.C."/>
            <person name="Deboy R.T."/>
            <person name="Dodson R.J."/>
            <person name="Durkin A.S."/>
            <person name="Madupu R."/>
            <person name="Nelson W.C."/>
            <person name="Sullivan S.A."/>
            <person name="Fouts D."/>
            <person name="Haft D.H."/>
            <person name="Selengut J."/>
            <person name="Peterson J.D."/>
            <person name="Davidsen T.M."/>
            <person name="Zafar N."/>
            <person name="Zhou L."/>
            <person name="Radune D."/>
            <person name="Dimitrov G."/>
            <person name="Hance M."/>
            <person name="Tran K."/>
            <person name="Khouri H."/>
            <person name="Gill J."/>
            <person name="Utterback T.R."/>
            <person name="Feldblyum T.V."/>
            <person name="Wall J.D."/>
            <person name="Voordouw G."/>
            <person name="Fraser C.M."/>
        </authorList>
    </citation>
    <scope>NUCLEOTIDE SEQUENCE [LARGE SCALE GENOMIC DNA]</scope>
    <source>
        <strain evidence="2">ATCC 29579 / DSM 644 / NCIMB 8303 / VKM B-1760 / Hildenborough</strain>
    </source>
</reference>
<evidence type="ECO:0000313" key="2">
    <source>
        <dbReference type="Proteomes" id="UP000002194"/>
    </source>
</evidence>
<dbReference type="EnsemblBacteria" id="AAS97333">
    <property type="protein sequence ID" value="AAS97333"/>
    <property type="gene ID" value="DVU_2861"/>
</dbReference>
<dbReference type="Gene3D" id="3.30.70.1700">
    <property type="entry name" value="Phage minor tail protein U"/>
    <property type="match status" value="1"/>
</dbReference>
<dbReference type="SMR" id="Q727J4"/>
<keyword evidence="2" id="KW-1185">Reference proteome</keyword>
<evidence type="ECO:0000313" key="1">
    <source>
        <dbReference type="EMBL" id="AAS97333.1"/>
    </source>
</evidence>
<gene>
    <name evidence="1" type="ordered locus">DVU_2861</name>
</gene>
<dbReference type="KEGG" id="dvu:DVU_2861"/>
<dbReference type="AlphaFoldDB" id="Q727J4"/>
<proteinExistence type="predicted"/>
<dbReference type="Proteomes" id="UP000002194">
    <property type="component" value="Chromosome"/>
</dbReference>
<dbReference type="eggNOG" id="ENOG5033MJ0">
    <property type="taxonomic scope" value="Bacteria"/>
</dbReference>
<sequence>MTTRKAIVDHVAALLRSALGDAVKAVHASRVRHIQSADLPAVGVYALKEKADHKDTSPRRYERSLTLAVEVVAEATRELDAILYDRADRIELALLDDPTFGDLVDDSELDAVEISLAASGERLMGCARIDCTVTYERSLADAPLDVFATGGVSWDLVSPAGTPDGTIDAQDTLTLPQEAPHAPHP</sequence>
<dbReference type="PaxDb" id="882-DVU_2861"/>
<organism evidence="1 2">
    <name type="scientific">Nitratidesulfovibrio vulgaris (strain ATCC 29579 / DSM 644 / CCUG 34227 / NCIMB 8303 / VKM B-1760 / Hildenborough)</name>
    <name type="common">Desulfovibrio vulgaris</name>
    <dbReference type="NCBI Taxonomy" id="882"/>
    <lineage>
        <taxon>Bacteria</taxon>
        <taxon>Pseudomonadati</taxon>
        <taxon>Thermodesulfobacteriota</taxon>
        <taxon>Desulfovibrionia</taxon>
        <taxon>Desulfovibrionales</taxon>
        <taxon>Desulfovibrionaceae</taxon>
        <taxon>Nitratidesulfovibrio</taxon>
    </lineage>
</organism>
<dbReference type="HOGENOM" id="CLU_1459115_0_0_7"/>
<dbReference type="InterPro" id="IPR038512">
    <property type="entry name" value="GpU-like_sf"/>
</dbReference>
<name>Q727J4_NITV2</name>
<accession>Q727J4</accession>
<dbReference type="RefSeq" id="WP_010940125.1">
    <property type="nucleotide sequence ID" value="NC_002937.3"/>
</dbReference>
<protein>
    <submittedName>
        <fullName evidence="1">Uncharacterized protein</fullName>
    </submittedName>
</protein>
<dbReference type="STRING" id="882.DVU_2861"/>
<dbReference type="PATRIC" id="fig|882.5.peg.2583"/>
<dbReference type="EMBL" id="AE017285">
    <property type="protein sequence ID" value="AAS97333.1"/>
    <property type="molecule type" value="Genomic_DNA"/>
</dbReference>